<protein>
    <submittedName>
        <fullName evidence="2">GT253 glycosyltransferase</fullName>
    </submittedName>
</protein>
<feature type="region of interest" description="Disordered" evidence="1">
    <location>
        <begin position="1"/>
        <end position="34"/>
    </location>
</feature>
<evidence type="ECO:0000256" key="1">
    <source>
        <dbReference type="SAM" id="MobiDB-lite"/>
    </source>
</evidence>
<reference evidence="2" key="1">
    <citation type="journal article" date="2021" name="Cell">
        <title>Tracing the genetic footprints of vertebrate landing in non-teleost ray-finned fishes.</title>
        <authorList>
            <person name="Bi X."/>
            <person name="Wang K."/>
            <person name="Yang L."/>
            <person name="Pan H."/>
            <person name="Jiang H."/>
            <person name="Wei Q."/>
            <person name="Fang M."/>
            <person name="Yu H."/>
            <person name="Zhu C."/>
            <person name="Cai Y."/>
            <person name="He Y."/>
            <person name="Gan X."/>
            <person name="Zeng H."/>
            <person name="Yu D."/>
            <person name="Zhu Y."/>
            <person name="Jiang H."/>
            <person name="Qiu Q."/>
            <person name="Yang H."/>
            <person name="Zhang Y.E."/>
            <person name="Wang W."/>
            <person name="Zhu M."/>
            <person name="He S."/>
            <person name="Zhang G."/>
        </authorList>
    </citation>
    <scope>NUCLEOTIDE SEQUENCE</scope>
    <source>
        <strain evidence="2">Allg_001</strain>
    </source>
</reference>
<dbReference type="EMBL" id="JAAWVO010042477">
    <property type="protein sequence ID" value="MBN3318857.1"/>
    <property type="molecule type" value="Genomic_DNA"/>
</dbReference>
<evidence type="ECO:0000313" key="3">
    <source>
        <dbReference type="Proteomes" id="UP000736164"/>
    </source>
</evidence>
<proteinExistence type="predicted"/>
<feature type="compositionally biased region" description="Basic and acidic residues" evidence="1">
    <location>
        <begin position="9"/>
        <end position="21"/>
    </location>
</feature>
<feature type="non-terminal residue" evidence="2">
    <location>
        <position position="130"/>
    </location>
</feature>
<dbReference type="Proteomes" id="UP000736164">
    <property type="component" value="Unassembled WGS sequence"/>
</dbReference>
<feature type="non-terminal residue" evidence="2">
    <location>
        <position position="1"/>
    </location>
</feature>
<keyword evidence="3" id="KW-1185">Reference proteome</keyword>
<comment type="caution">
    <text evidence="2">The sequence shown here is derived from an EMBL/GenBank/DDBJ whole genome shotgun (WGS) entry which is preliminary data.</text>
</comment>
<name>A0A8J7NSQ9_ATRSP</name>
<evidence type="ECO:0000313" key="2">
    <source>
        <dbReference type="EMBL" id="MBN3318857.1"/>
    </source>
</evidence>
<sequence length="130" mass="14759">MPPKKKGKKSGEQASKKEKDGPGPGAGSLEEPLSELSKEFYRVQIRDLEDRLESEKYKEHFPNRNLQVYSTRPLLVQPCHYAGDPQWVSDTETSTLWDDDSVRTDWRGSHKTLKGSPPSAGLQNAYRDEL</sequence>
<feature type="region of interest" description="Disordered" evidence="1">
    <location>
        <begin position="107"/>
        <end position="130"/>
    </location>
</feature>
<accession>A0A8J7NSQ9</accession>
<gene>
    <name evidence="2" type="primary">Cercam_1</name>
    <name evidence="2" type="ORF">GTO95_0017505</name>
</gene>
<dbReference type="AlphaFoldDB" id="A0A8J7NSQ9"/>
<organism evidence="2 3">
    <name type="scientific">Atractosteus spatula</name>
    <name type="common">Alligator gar</name>
    <name type="synonym">Lepisosteus spatula</name>
    <dbReference type="NCBI Taxonomy" id="7917"/>
    <lineage>
        <taxon>Eukaryota</taxon>
        <taxon>Metazoa</taxon>
        <taxon>Chordata</taxon>
        <taxon>Craniata</taxon>
        <taxon>Vertebrata</taxon>
        <taxon>Euteleostomi</taxon>
        <taxon>Actinopterygii</taxon>
        <taxon>Neopterygii</taxon>
        <taxon>Holostei</taxon>
        <taxon>Semionotiformes</taxon>
        <taxon>Lepisosteidae</taxon>
        <taxon>Atractosteus</taxon>
    </lineage>
</organism>